<dbReference type="InterPro" id="IPR009057">
    <property type="entry name" value="Homeodomain-like_sf"/>
</dbReference>
<organism evidence="5 6">
    <name type="scientific">Mediterraneibacter catenae</name>
    <dbReference type="NCBI Taxonomy" id="2594882"/>
    <lineage>
        <taxon>Bacteria</taxon>
        <taxon>Bacillati</taxon>
        <taxon>Bacillota</taxon>
        <taxon>Clostridia</taxon>
        <taxon>Lachnospirales</taxon>
        <taxon>Lachnospiraceae</taxon>
        <taxon>Mediterraneibacter</taxon>
    </lineage>
</organism>
<evidence type="ECO:0000256" key="3">
    <source>
        <dbReference type="ARBA" id="ARBA00023163"/>
    </source>
</evidence>
<dbReference type="Pfam" id="PF12833">
    <property type="entry name" value="HTH_18"/>
    <property type="match status" value="1"/>
</dbReference>
<protein>
    <submittedName>
        <fullName evidence="5">Helix-turn-helix domain-containing protein</fullName>
    </submittedName>
</protein>
<gene>
    <name evidence="5" type="ORF">FNY66_11490</name>
</gene>
<dbReference type="Gene3D" id="1.10.10.60">
    <property type="entry name" value="Homeodomain-like"/>
    <property type="match status" value="2"/>
</dbReference>
<dbReference type="InterPro" id="IPR020449">
    <property type="entry name" value="Tscrpt_reg_AraC-type_HTH"/>
</dbReference>
<proteinExistence type="predicted"/>
<sequence>MVKNEIDNVRFNFLYIDTYSFGPTWVYPESVVPYNMLRYIISGEGVFCIDDEEVKVKKNEIAYIPRGCRMSCHSLTDNFSFCSIRFTTAVFFEGGDFLADYYGIPRVMENTGEDRYFELIYKWVKSESPARMFFVRGYLEVLIAELIFRASKNRKPEISGGGLRNDEEITIEKLRQRIKKSDSRADGRIQVVMDYVSLHPTEKYTPARMAEIAGLSKQRFTHLFKEQTGKSPMVYIKELRLTIAARRLLVSSENVSDIAYEVGYEDPNYFIREFKAAFGYTPNQYRKAARE</sequence>
<dbReference type="InterPro" id="IPR018060">
    <property type="entry name" value="HTH_AraC"/>
</dbReference>
<evidence type="ECO:0000256" key="2">
    <source>
        <dbReference type="ARBA" id="ARBA00023125"/>
    </source>
</evidence>
<dbReference type="RefSeq" id="WP_150311230.1">
    <property type="nucleotide sequence ID" value="NZ_VMSO01000016.1"/>
</dbReference>
<dbReference type="SUPFAM" id="SSF51215">
    <property type="entry name" value="Regulatory protein AraC"/>
    <property type="match status" value="1"/>
</dbReference>
<dbReference type="AlphaFoldDB" id="A0A5M9HVP4"/>
<dbReference type="PANTHER" id="PTHR43280">
    <property type="entry name" value="ARAC-FAMILY TRANSCRIPTIONAL REGULATOR"/>
    <property type="match status" value="1"/>
</dbReference>
<comment type="caution">
    <text evidence="5">The sequence shown here is derived from an EMBL/GenBank/DDBJ whole genome shotgun (WGS) entry which is preliminary data.</text>
</comment>
<evidence type="ECO:0000256" key="1">
    <source>
        <dbReference type="ARBA" id="ARBA00023015"/>
    </source>
</evidence>
<evidence type="ECO:0000313" key="6">
    <source>
        <dbReference type="Proteomes" id="UP000322025"/>
    </source>
</evidence>
<dbReference type="PROSITE" id="PS00041">
    <property type="entry name" value="HTH_ARAC_FAMILY_1"/>
    <property type="match status" value="1"/>
</dbReference>
<dbReference type="Gene3D" id="2.60.120.10">
    <property type="entry name" value="Jelly Rolls"/>
    <property type="match status" value="1"/>
</dbReference>
<name>A0A5M9HVP4_9FIRM</name>
<keyword evidence="6" id="KW-1185">Reference proteome</keyword>
<evidence type="ECO:0000259" key="4">
    <source>
        <dbReference type="PROSITE" id="PS01124"/>
    </source>
</evidence>
<feature type="domain" description="HTH araC/xylS-type" evidence="4">
    <location>
        <begin position="190"/>
        <end position="288"/>
    </location>
</feature>
<dbReference type="Pfam" id="PF02311">
    <property type="entry name" value="AraC_binding"/>
    <property type="match status" value="1"/>
</dbReference>
<accession>A0A5M9HVP4</accession>
<evidence type="ECO:0000313" key="5">
    <source>
        <dbReference type="EMBL" id="KAA8500798.1"/>
    </source>
</evidence>
<dbReference type="GO" id="GO:0043565">
    <property type="term" value="F:sequence-specific DNA binding"/>
    <property type="evidence" value="ECO:0007669"/>
    <property type="project" value="InterPro"/>
</dbReference>
<keyword evidence="1" id="KW-0805">Transcription regulation</keyword>
<dbReference type="SUPFAM" id="SSF46689">
    <property type="entry name" value="Homeodomain-like"/>
    <property type="match status" value="2"/>
</dbReference>
<dbReference type="SMART" id="SM00342">
    <property type="entry name" value="HTH_ARAC"/>
    <property type="match status" value="1"/>
</dbReference>
<dbReference type="PROSITE" id="PS01124">
    <property type="entry name" value="HTH_ARAC_FAMILY_2"/>
    <property type="match status" value="1"/>
</dbReference>
<dbReference type="PRINTS" id="PR00032">
    <property type="entry name" value="HTHARAC"/>
</dbReference>
<dbReference type="GO" id="GO:0003700">
    <property type="term" value="F:DNA-binding transcription factor activity"/>
    <property type="evidence" value="ECO:0007669"/>
    <property type="project" value="InterPro"/>
</dbReference>
<dbReference type="InterPro" id="IPR037923">
    <property type="entry name" value="HTH-like"/>
</dbReference>
<dbReference type="PANTHER" id="PTHR43280:SF2">
    <property type="entry name" value="HTH-TYPE TRANSCRIPTIONAL REGULATOR EXSA"/>
    <property type="match status" value="1"/>
</dbReference>
<dbReference type="EMBL" id="VMSO01000016">
    <property type="protein sequence ID" value="KAA8500798.1"/>
    <property type="molecule type" value="Genomic_DNA"/>
</dbReference>
<reference evidence="5 6" key="1">
    <citation type="submission" date="2019-07" db="EMBL/GenBank/DDBJ databases">
        <authorList>
            <person name="Wongkuna S."/>
            <person name="Scaria J."/>
        </authorList>
    </citation>
    <scope>NUCLEOTIDE SEQUENCE [LARGE SCALE GENOMIC DNA]</scope>
    <source>
        <strain evidence="5 6">SW178</strain>
    </source>
</reference>
<dbReference type="InterPro" id="IPR018062">
    <property type="entry name" value="HTH_AraC-typ_CS"/>
</dbReference>
<dbReference type="InterPro" id="IPR014710">
    <property type="entry name" value="RmlC-like_jellyroll"/>
</dbReference>
<dbReference type="OrthoDB" id="1650670at2"/>
<dbReference type="InterPro" id="IPR003313">
    <property type="entry name" value="AraC-bd"/>
</dbReference>
<dbReference type="Proteomes" id="UP000322025">
    <property type="component" value="Unassembled WGS sequence"/>
</dbReference>
<keyword evidence="3" id="KW-0804">Transcription</keyword>
<keyword evidence="2" id="KW-0238">DNA-binding</keyword>